<dbReference type="GO" id="GO:0004577">
    <property type="term" value="F:N-acetylglucosaminyldiphosphodolichol N-acetylglucosaminyltransferase activity"/>
    <property type="evidence" value="ECO:0007669"/>
    <property type="project" value="UniProtKB-EC"/>
</dbReference>
<evidence type="ECO:0000256" key="3">
    <source>
        <dbReference type="ARBA" id="ARBA00017468"/>
    </source>
</evidence>
<comment type="caution">
    <text evidence="10">The sequence shown here is derived from an EMBL/GenBank/DDBJ whole genome shotgun (WGS) entry which is preliminary data.</text>
</comment>
<evidence type="ECO:0000256" key="1">
    <source>
        <dbReference type="ARBA" id="ARBA00011198"/>
    </source>
</evidence>
<gene>
    <name evidence="7 10" type="primary">ALG13</name>
    <name evidence="10" type="ORF">N0V93_000711</name>
</gene>
<dbReference type="AlphaFoldDB" id="A0A9W8Z4I0"/>
<keyword evidence="8" id="KW-0812">Transmembrane</keyword>
<evidence type="ECO:0000256" key="6">
    <source>
        <dbReference type="ARBA" id="ARBA00048184"/>
    </source>
</evidence>
<dbReference type="EC" id="2.4.1.141" evidence="2 7"/>
<dbReference type="Proteomes" id="UP001140453">
    <property type="component" value="Unassembled WGS sequence"/>
</dbReference>
<sequence length="304" mass="33818">MSPNFFNVKPTALQFWVPLALTSCLTSIGVVIFSDVADGQVHFTGFPTVLPRIIDAIVSVLVNIIYLNPFRVITILCYLNKYWIRLFPTKYIVNQHLGIFWMPLRLKMPSVAGQPGRMAIVTGGATVVFKELLDEVVTPDFIRALLDAGFENVLIQCGSYKEELHKKLVDIQHEHLNIELEGFIHNMKEVMKECRGLAGIRPGGVVFSHAGTGTIADCWEAKVANVIVANPNLMDNHQAVFAEEMAQEHETVILGRLGHLAEAVPQAMAVIEVQGLDNLQPPQQPAFPVSDDVRLHFIDNLFDL</sequence>
<keyword evidence="7 10" id="KW-0808">Transferase</keyword>
<comment type="similarity">
    <text evidence="7">Belongs to the glycosyltransferase 28 family.</text>
</comment>
<keyword evidence="8" id="KW-1133">Transmembrane helix</keyword>
<comment type="subcellular location">
    <subcellularLocation>
        <location evidence="7">Endoplasmic reticulum</location>
    </subcellularLocation>
</comment>
<organism evidence="10 11">
    <name type="scientific">Gnomoniopsis smithogilvyi</name>
    <dbReference type="NCBI Taxonomy" id="1191159"/>
    <lineage>
        <taxon>Eukaryota</taxon>
        <taxon>Fungi</taxon>
        <taxon>Dikarya</taxon>
        <taxon>Ascomycota</taxon>
        <taxon>Pezizomycotina</taxon>
        <taxon>Sordariomycetes</taxon>
        <taxon>Sordariomycetidae</taxon>
        <taxon>Diaporthales</taxon>
        <taxon>Gnomoniaceae</taxon>
        <taxon>Gnomoniopsis</taxon>
    </lineage>
</organism>
<comment type="subunit">
    <text evidence="1 7">Heterodimer with ALG14 to form a functional enzyme.</text>
</comment>
<comment type="catalytic activity">
    <reaction evidence="6">
        <text>an N-acetyl-alpha-D-glucosaminyl-diphospho-di-trans,poly-cis-dolichol + UDP-N-acetyl-alpha-D-glucosamine = an N,N'-diacetylchitobiosyl-diphospho-di-trans,poly-cis-dolichol + UDP + H(+)</text>
        <dbReference type="Rhea" id="RHEA:23380"/>
        <dbReference type="Rhea" id="RHEA-COMP:19507"/>
        <dbReference type="Rhea" id="RHEA-COMP:19510"/>
        <dbReference type="ChEBI" id="CHEBI:15378"/>
        <dbReference type="ChEBI" id="CHEBI:57269"/>
        <dbReference type="ChEBI" id="CHEBI:57705"/>
        <dbReference type="ChEBI" id="CHEBI:58223"/>
        <dbReference type="ChEBI" id="CHEBI:58427"/>
        <dbReference type="EC" id="2.4.1.141"/>
    </reaction>
</comment>
<dbReference type="InterPro" id="IPR007235">
    <property type="entry name" value="Glyco_trans_28_C"/>
</dbReference>
<evidence type="ECO:0000313" key="10">
    <source>
        <dbReference type="EMBL" id="KAJ4396492.1"/>
    </source>
</evidence>
<proteinExistence type="inferred from homology"/>
<dbReference type="GO" id="GO:0043541">
    <property type="term" value="C:UDP-N-acetylglucosamine transferase complex"/>
    <property type="evidence" value="ECO:0007669"/>
    <property type="project" value="TreeGrafter"/>
</dbReference>
<feature type="transmembrane region" description="Helical" evidence="8">
    <location>
        <begin position="12"/>
        <end position="33"/>
    </location>
</feature>
<keyword evidence="11" id="KW-1185">Reference proteome</keyword>
<evidence type="ECO:0000256" key="5">
    <source>
        <dbReference type="ARBA" id="ARBA00032061"/>
    </source>
</evidence>
<dbReference type="PANTHER" id="PTHR47043:SF1">
    <property type="entry name" value="UDP-N-ACETYLGLUCOSAMINE TRANSFERASE SUBUNIT ALG13"/>
    <property type="match status" value="1"/>
</dbReference>
<evidence type="ECO:0000256" key="7">
    <source>
        <dbReference type="RuleBase" id="RU362128"/>
    </source>
</evidence>
<dbReference type="Pfam" id="PF04101">
    <property type="entry name" value="Glyco_tran_28_C"/>
    <property type="match status" value="1"/>
</dbReference>
<feature type="transmembrane region" description="Helical" evidence="8">
    <location>
        <begin position="53"/>
        <end position="79"/>
    </location>
</feature>
<dbReference type="SUPFAM" id="SSF53756">
    <property type="entry name" value="UDP-Glycosyltransferase/glycogen phosphorylase"/>
    <property type="match status" value="1"/>
</dbReference>
<comment type="function">
    <text evidence="4 7">Involved in protein N-glycosylation. Essential for the second step of the dolichol-linked oligosaccharide pathway.</text>
</comment>
<evidence type="ECO:0000259" key="9">
    <source>
        <dbReference type="Pfam" id="PF04101"/>
    </source>
</evidence>
<evidence type="ECO:0000256" key="2">
    <source>
        <dbReference type="ARBA" id="ARBA00012614"/>
    </source>
</evidence>
<dbReference type="PANTHER" id="PTHR47043">
    <property type="entry name" value="UDP-N-ACETYLGLUCOSAMINE TRANSFERASE SUBUNIT ALG13"/>
    <property type="match status" value="1"/>
</dbReference>
<dbReference type="InterPro" id="IPR052474">
    <property type="entry name" value="UDP-GlcNAc_transferase"/>
</dbReference>
<evidence type="ECO:0000313" key="11">
    <source>
        <dbReference type="Proteomes" id="UP001140453"/>
    </source>
</evidence>
<evidence type="ECO:0000256" key="8">
    <source>
        <dbReference type="SAM" id="Phobius"/>
    </source>
</evidence>
<dbReference type="OrthoDB" id="20273at2759"/>
<keyword evidence="7 10" id="KW-0328">Glycosyltransferase</keyword>
<dbReference type="EMBL" id="JAPEVB010000001">
    <property type="protein sequence ID" value="KAJ4396492.1"/>
    <property type="molecule type" value="Genomic_DNA"/>
</dbReference>
<accession>A0A9W8Z4I0</accession>
<keyword evidence="8" id="KW-0472">Membrane</keyword>
<dbReference type="GO" id="GO:0006488">
    <property type="term" value="P:dolichol-linked oligosaccharide biosynthetic process"/>
    <property type="evidence" value="ECO:0007669"/>
    <property type="project" value="TreeGrafter"/>
</dbReference>
<name>A0A9W8Z4I0_9PEZI</name>
<evidence type="ECO:0000256" key="4">
    <source>
        <dbReference type="ARBA" id="ARBA00024804"/>
    </source>
</evidence>
<dbReference type="Gene3D" id="3.40.50.2000">
    <property type="entry name" value="Glycogen Phosphorylase B"/>
    <property type="match status" value="1"/>
</dbReference>
<protein>
    <recommendedName>
        <fullName evidence="3 7">UDP-N-acetylglucosamine transferase subunit ALG13</fullName>
        <ecNumber evidence="2 7">2.4.1.141</ecNumber>
    </recommendedName>
    <alternativeName>
        <fullName evidence="5 7">Asparagine-linked glycosylation protein 13</fullName>
    </alternativeName>
</protein>
<feature type="domain" description="Glycosyl transferase family 28 C-terminal" evidence="9">
    <location>
        <begin position="120"/>
        <end position="248"/>
    </location>
</feature>
<reference evidence="10" key="1">
    <citation type="submission" date="2022-10" db="EMBL/GenBank/DDBJ databases">
        <title>Tapping the CABI collections for fungal endophytes: first genome assemblies for Collariella, Neodidymelliopsis, Ascochyta clinopodiicola, Didymella pomorum, Didymosphaeria variabile, Neocosmospora piperis and Neocucurbitaria cava.</title>
        <authorList>
            <person name="Hill R."/>
        </authorList>
    </citation>
    <scope>NUCLEOTIDE SEQUENCE</scope>
    <source>
        <strain evidence="10">IMI 355082</strain>
    </source>
</reference>
<keyword evidence="7" id="KW-0256">Endoplasmic reticulum</keyword>